<keyword evidence="1" id="KW-0472">Membrane</keyword>
<evidence type="ECO:0000259" key="2">
    <source>
        <dbReference type="Pfam" id="PF20153"/>
    </source>
</evidence>
<accession>A0A409W6D7</accession>
<keyword evidence="1" id="KW-1133">Transmembrane helix</keyword>
<sequence>MPGVVEESNADPLSEKPQPWLCGDPYKYPLPEEKGSPWEALLAPLLEQDRAQCDGWNDEVQNLLIFAGLFSAVLTAFVIESYKNLQPDPNDRIIDLLSQISAGVQGHSDNITLARASASDSFSPAPSSVRINAFWFTSLVLSLTTVLIGIVCLQWIREHKKYPARMAPRDKFAILYMRTEALQQWYVPEIFAALPILLQFALLLFFAGLIDFTLPFGIKIFIPVIIAAAVPVVFLFITTVLPSLQAFTFLNPLSRGLKKVPAQCPYKSPQCQILRRFMTLSKGVFNCYASISSFLHALLTGFDVGRGARQSQEDGYIVEGVVDDIRSQISDIWSCRTWENYDSLWMALRDGCAKAIFNRSRKIESNMLYHSFKTGPIYDATMGLHWVPIQNYDGQYPLSYTLYHCVADLSDAIVGPQSTLLELGANLAFRARYNLYFQNLLFEDLDLTDPCRTLTSRVDTRISGPAIPTMMHEENCLIFLAESRTPTSLIGKHLAELHIRLGHSSLSQAPVSACPDTFIPGSQSLLYADYVLSTIYAWPKDCLDDDISAQADLALHLFFRVLASPEVDEAVLLQSFHSKAQAKDFMRAAVARQPREKIKALLDYISSVLLTWATDTPGKRADLFFYCAALYAHSTITQPAIRLLDDDREISTVYSFLPILNTYLQHRGTLEAVTDFGVPADTSHEWWDVLLRGETVRSWNLDPNEYKRFMSRTSFIETLDLLRPIRQPASPV</sequence>
<organism evidence="3 4">
    <name type="scientific">Gymnopilus dilepis</name>
    <dbReference type="NCBI Taxonomy" id="231916"/>
    <lineage>
        <taxon>Eukaryota</taxon>
        <taxon>Fungi</taxon>
        <taxon>Dikarya</taxon>
        <taxon>Basidiomycota</taxon>
        <taxon>Agaricomycotina</taxon>
        <taxon>Agaricomycetes</taxon>
        <taxon>Agaricomycetidae</taxon>
        <taxon>Agaricales</taxon>
        <taxon>Agaricineae</taxon>
        <taxon>Hymenogastraceae</taxon>
        <taxon>Gymnopilus</taxon>
    </lineage>
</organism>
<feature type="transmembrane region" description="Helical" evidence="1">
    <location>
        <begin position="60"/>
        <end position="79"/>
    </location>
</feature>
<dbReference type="InParanoid" id="A0A409W6D7"/>
<feature type="transmembrane region" description="Helical" evidence="1">
    <location>
        <begin position="133"/>
        <end position="156"/>
    </location>
</feature>
<evidence type="ECO:0000313" key="3">
    <source>
        <dbReference type="EMBL" id="PPQ74062.1"/>
    </source>
</evidence>
<dbReference type="Proteomes" id="UP000284706">
    <property type="component" value="Unassembled WGS sequence"/>
</dbReference>
<dbReference type="Pfam" id="PF20153">
    <property type="entry name" value="DUF6535"/>
    <property type="match status" value="1"/>
</dbReference>
<keyword evidence="1" id="KW-0812">Transmembrane</keyword>
<evidence type="ECO:0000313" key="4">
    <source>
        <dbReference type="Proteomes" id="UP000284706"/>
    </source>
</evidence>
<feature type="domain" description="DUF6535" evidence="2">
    <location>
        <begin position="38"/>
        <end position="213"/>
    </location>
</feature>
<feature type="transmembrane region" description="Helical" evidence="1">
    <location>
        <begin position="220"/>
        <end position="250"/>
    </location>
</feature>
<dbReference type="AlphaFoldDB" id="A0A409W6D7"/>
<keyword evidence="4" id="KW-1185">Reference proteome</keyword>
<dbReference type="EMBL" id="NHYE01005366">
    <property type="protein sequence ID" value="PPQ74062.1"/>
    <property type="molecule type" value="Genomic_DNA"/>
</dbReference>
<dbReference type="InterPro" id="IPR045338">
    <property type="entry name" value="DUF6535"/>
</dbReference>
<protein>
    <recommendedName>
        <fullName evidence="2">DUF6535 domain-containing protein</fullName>
    </recommendedName>
</protein>
<feature type="transmembrane region" description="Helical" evidence="1">
    <location>
        <begin position="283"/>
        <end position="302"/>
    </location>
</feature>
<evidence type="ECO:0000256" key="1">
    <source>
        <dbReference type="SAM" id="Phobius"/>
    </source>
</evidence>
<dbReference type="OrthoDB" id="2756178at2759"/>
<comment type="caution">
    <text evidence="3">The sequence shown here is derived from an EMBL/GenBank/DDBJ whole genome shotgun (WGS) entry which is preliminary data.</text>
</comment>
<name>A0A409W6D7_9AGAR</name>
<feature type="transmembrane region" description="Helical" evidence="1">
    <location>
        <begin position="185"/>
        <end position="208"/>
    </location>
</feature>
<reference evidence="3 4" key="1">
    <citation type="journal article" date="2018" name="Evol. Lett.">
        <title>Horizontal gene cluster transfer increased hallucinogenic mushroom diversity.</title>
        <authorList>
            <person name="Reynolds H.T."/>
            <person name="Vijayakumar V."/>
            <person name="Gluck-Thaler E."/>
            <person name="Korotkin H.B."/>
            <person name="Matheny P.B."/>
            <person name="Slot J.C."/>
        </authorList>
    </citation>
    <scope>NUCLEOTIDE SEQUENCE [LARGE SCALE GENOMIC DNA]</scope>
    <source>
        <strain evidence="3 4">SRW20</strain>
    </source>
</reference>
<proteinExistence type="predicted"/>
<gene>
    <name evidence="3" type="ORF">CVT26_006943</name>
</gene>